<dbReference type="SUPFAM" id="SSF46955">
    <property type="entry name" value="Putative DNA-binding domain"/>
    <property type="match status" value="1"/>
</dbReference>
<sequence length="156" mass="17087">MTKSEKIKELQGLSVGEVAERSGVAISALHFYEAEGLIESWRNGGNHRRYSRDVLRRIAVIRVAQRAGVPLKEIAEALKTLPQKRTPNAKDWARLSARWKSELDARIEALTRLRDELTGCIGCGCLSLKACPLRNPGDQLAIGGSGPILLSGRVDS</sequence>
<evidence type="ECO:0000313" key="9">
    <source>
        <dbReference type="EMBL" id="MBB4348206.1"/>
    </source>
</evidence>
<evidence type="ECO:0000313" key="14">
    <source>
        <dbReference type="Proteomes" id="UP000576087"/>
    </source>
</evidence>
<dbReference type="PRINTS" id="PR00040">
    <property type="entry name" value="HTHMERR"/>
</dbReference>
<dbReference type="PROSITE" id="PS00552">
    <property type="entry name" value="HTH_MERR_1"/>
    <property type="match status" value="1"/>
</dbReference>
<dbReference type="InterPro" id="IPR009061">
    <property type="entry name" value="DNA-bd_dom_put_sf"/>
</dbReference>
<evidence type="ECO:0000256" key="7">
    <source>
        <dbReference type="ARBA" id="ARBA00023163"/>
    </source>
</evidence>
<dbReference type="GO" id="GO:0051537">
    <property type="term" value="F:2 iron, 2 sulfur cluster binding"/>
    <property type="evidence" value="ECO:0007669"/>
    <property type="project" value="UniProtKB-KW"/>
</dbReference>
<evidence type="ECO:0000256" key="1">
    <source>
        <dbReference type="ARBA" id="ARBA00022714"/>
    </source>
</evidence>
<dbReference type="Proteomes" id="UP000520770">
    <property type="component" value="Unassembled WGS sequence"/>
</dbReference>
<dbReference type="InterPro" id="IPR015358">
    <property type="entry name" value="Tscrpt_reg_MerR_DNA-bd"/>
</dbReference>
<dbReference type="InterPro" id="IPR000551">
    <property type="entry name" value="MerR-type_HTH_dom"/>
</dbReference>
<evidence type="ECO:0000256" key="3">
    <source>
        <dbReference type="ARBA" id="ARBA00023004"/>
    </source>
</evidence>
<dbReference type="SMART" id="SM00422">
    <property type="entry name" value="HTH_MERR"/>
    <property type="match status" value="1"/>
</dbReference>
<keyword evidence="4" id="KW-0411">Iron-sulfur</keyword>
<evidence type="ECO:0000256" key="6">
    <source>
        <dbReference type="ARBA" id="ARBA00023125"/>
    </source>
</evidence>
<dbReference type="InterPro" id="IPR047057">
    <property type="entry name" value="MerR_fam"/>
</dbReference>
<dbReference type="Gene3D" id="1.10.1660.10">
    <property type="match status" value="1"/>
</dbReference>
<feature type="domain" description="HTH merR-type" evidence="8">
    <location>
        <begin position="12"/>
        <end position="80"/>
    </location>
</feature>
<evidence type="ECO:0000259" key="8">
    <source>
        <dbReference type="PROSITE" id="PS50937"/>
    </source>
</evidence>
<dbReference type="CDD" id="cd01110">
    <property type="entry name" value="HTH_SoxR"/>
    <property type="match status" value="1"/>
</dbReference>
<dbReference type="PANTHER" id="PTHR30204:SF0">
    <property type="entry name" value="REDOX-SENSITIVE TRANSCRIPTIONAL ACTIVATOR SOXR"/>
    <property type="match status" value="1"/>
</dbReference>
<evidence type="ECO:0000313" key="13">
    <source>
        <dbReference type="Proteomes" id="UP000524535"/>
    </source>
</evidence>
<dbReference type="AlphaFoldDB" id="A0A7W6S6M7"/>
<keyword evidence="6" id="KW-0238">DNA-binding</keyword>
<proteinExistence type="predicted"/>
<dbReference type="GO" id="GO:0003700">
    <property type="term" value="F:DNA-binding transcription factor activity"/>
    <property type="evidence" value="ECO:0007669"/>
    <property type="project" value="InterPro"/>
</dbReference>
<keyword evidence="5" id="KW-0805">Transcription regulation</keyword>
<dbReference type="GO" id="GO:0006979">
    <property type="term" value="P:response to oxidative stress"/>
    <property type="evidence" value="ECO:0007669"/>
    <property type="project" value="InterPro"/>
</dbReference>
<dbReference type="GO" id="GO:0003677">
    <property type="term" value="F:DNA binding"/>
    <property type="evidence" value="ECO:0007669"/>
    <property type="project" value="UniProtKB-KW"/>
</dbReference>
<dbReference type="Pfam" id="PF09278">
    <property type="entry name" value="MerR-DNA-bind"/>
    <property type="match status" value="1"/>
</dbReference>
<evidence type="ECO:0000256" key="5">
    <source>
        <dbReference type="ARBA" id="ARBA00023015"/>
    </source>
</evidence>
<accession>A0A7W6S6M7</accession>
<dbReference type="NCBIfam" id="TIGR01950">
    <property type="entry name" value="SoxR"/>
    <property type="match status" value="1"/>
</dbReference>
<dbReference type="GO" id="GO:0046872">
    <property type="term" value="F:metal ion binding"/>
    <property type="evidence" value="ECO:0007669"/>
    <property type="project" value="UniProtKB-KW"/>
</dbReference>
<dbReference type="InterPro" id="IPR010211">
    <property type="entry name" value="Redox-sen_tscrpt-act_SoxR"/>
</dbReference>
<evidence type="ECO:0000313" key="10">
    <source>
        <dbReference type="EMBL" id="MBB4411443.1"/>
    </source>
</evidence>
<dbReference type="Pfam" id="PF00376">
    <property type="entry name" value="MerR"/>
    <property type="match status" value="1"/>
</dbReference>
<dbReference type="EMBL" id="JACIGW010000002">
    <property type="protein sequence ID" value="MBB4348206.1"/>
    <property type="molecule type" value="Genomic_DNA"/>
</dbReference>
<name>A0A7W6S6M7_9HYPH</name>
<keyword evidence="3" id="KW-0408">Iron</keyword>
<evidence type="ECO:0000256" key="4">
    <source>
        <dbReference type="ARBA" id="ARBA00023014"/>
    </source>
</evidence>
<keyword evidence="2" id="KW-0479">Metal-binding</keyword>
<dbReference type="EMBL" id="JACIGY010000002">
    <property type="protein sequence ID" value="MBB4411443.1"/>
    <property type="molecule type" value="Genomic_DNA"/>
</dbReference>
<organism evidence="9 12">
    <name type="scientific">Aliirhizobium cellulosilyticum</name>
    <dbReference type="NCBI Taxonomy" id="393664"/>
    <lineage>
        <taxon>Bacteria</taxon>
        <taxon>Pseudomonadati</taxon>
        <taxon>Pseudomonadota</taxon>
        <taxon>Alphaproteobacteria</taxon>
        <taxon>Hyphomicrobiales</taxon>
        <taxon>Rhizobiaceae</taxon>
        <taxon>Aliirhizobium</taxon>
    </lineage>
</organism>
<evidence type="ECO:0000313" key="11">
    <source>
        <dbReference type="EMBL" id="MBB4446132.1"/>
    </source>
</evidence>
<evidence type="ECO:0000256" key="2">
    <source>
        <dbReference type="ARBA" id="ARBA00022723"/>
    </source>
</evidence>
<dbReference type="EMBL" id="JACIHM010000002">
    <property type="protein sequence ID" value="MBB4446132.1"/>
    <property type="molecule type" value="Genomic_DNA"/>
</dbReference>
<evidence type="ECO:0000313" key="12">
    <source>
        <dbReference type="Proteomes" id="UP000520770"/>
    </source>
</evidence>
<dbReference type="RefSeq" id="WP_183822675.1">
    <property type="nucleotide sequence ID" value="NZ_JACIGW010000002.1"/>
</dbReference>
<keyword evidence="1" id="KW-0001">2Fe-2S</keyword>
<dbReference type="Proteomes" id="UP000524535">
    <property type="component" value="Unassembled WGS sequence"/>
</dbReference>
<dbReference type="PANTHER" id="PTHR30204">
    <property type="entry name" value="REDOX-CYCLING DRUG-SENSING TRANSCRIPTIONAL ACTIVATOR SOXR"/>
    <property type="match status" value="1"/>
</dbReference>
<keyword evidence="7" id="KW-0804">Transcription</keyword>
<keyword evidence="13" id="KW-1185">Reference proteome</keyword>
<protein>
    <submittedName>
        <fullName evidence="9">MerR family redox-sensitive transcriptional activator SoxR</fullName>
    </submittedName>
</protein>
<gene>
    <name evidence="10" type="ORF">GGE31_001948</name>
    <name evidence="9" type="ORF">GGE33_001948</name>
    <name evidence="11" type="ORF">GGE35_001948</name>
</gene>
<comment type="caution">
    <text evidence="9">The sequence shown here is derived from an EMBL/GenBank/DDBJ whole genome shotgun (WGS) entry which is preliminary data.</text>
</comment>
<dbReference type="Proteomes" id="UP000576087">
    <property type="component" value="Unassembled WGS sequence"/>
</dbReference>
<dbReference type="PROSITE" id="PS50937">
    <property type="entry name" value="HTH_MERR_2"/>
    <property type="match status" value="1"/>
</dbReference>
<reference evidence="12 13" key="1">
    <citation type="submission" date="2020-08" db="EMBL/GenBank/DDBJ databases">
        <title>Genomic Encyclopedia of Type Strains, Phase IV (KMG-V): Genome sequencing to study the core and pangenomes of soil and plant-associated prokaryotes.</title>
        <authorList>
            <person name="Whitman W."/>
        </authorList>
    </citation>
    <scope>NUCLEOTIDE SEQUENCE [LARGE SCALE GENOMIC DNA]</scope>
    <source>
        <strain evidence="10 13">SEMIA 444</strain>
        <strain evidence="9 12">SEMIA 448</strain>
        <strain evidence="11 14">SEMIA 452</strain>
    </source>
</reference>